<comment type="caution">
    <text evidence="2">The sequence shown here is derived from an EMBL/GenBank/DDBJ whole genome shotgun (WGS) entry which is preliminary data.</text>
</comment>
<dbReference type="InterPro" id="IPR036866">
    <property type="entry name" value="RibonucZ/Hydroxyglut_hydro"/>
</dbReference>
<feature type="compositionally biased region" description="Basic and acidic residues" evidence="1">
    <location>
        <begin position="332"/>
        <end position="347"/>
    </location>
</feature>
<evidence type="ECO:0000313" key="2">
    <source>
        <dbReference type="EMBL" id="KAJ8453976.1"/>
    </source>
</evidence>
<keyword evidence="3" id="KW-1185">Reference proteome</keyword>
<organism evidence="2 3">
    <name type="scientific">Trametes cubensis</name>
    <dbReference type="NCBI Taxonomy" id="1111947"/>
    <lineage>
        <taxon>Eukaryota</taxon>
        <taxon>Fungi</taxon>
        <taxon>Dikarya</taxon>
        <taxon>Basidiomycota</taxon>
        <taxon>Agaricomycotina</taxon>
        <taxon>Agaricomycetes</taxon>
        <taxon>Polyporales</taxon>
        <taxon>Polyporaceae</taxon>
        <taxon>Trametes</taxon>
    </lineage>
</organism>
<sequence>MIVENPEGCTILDVNRALAELIPFDDQHLEFALGHYQELAFTSGLSLPQLADLIFRDRGFLDDHDAHLYVVHELLFPGEEPSVEANVSEDCDTDEADVRRESECAGMDIRCDEDGFWHGIVDVPATQRKRGAFVDAGPIEQRDPCIGYIVRKIPQHELTPSSPLPGKLVLLGDTYDPSPLIPLIRRSEPFALLEPSALPEIDPTESGFPITVPVSLLVHEATDAYLPNVDPQQRTGKNRTQSSVEAKTRDRGHSTPAMAGAFARRIGAGRLVLYHIGARFPAPDMAHTRSGQDKFRLACMREIERQAAQTWTFPRAATRIPSSRMGLPGSHHPPESGTHRGGSRRAE</sequence>
<accession>A0AAD7TEZ6</accession>
<evidence type="ECO:0008006" key="4">
    <source>
        <dbReference type="Google" id="ProtNLM"/>
    </source>
</evidence>
<name>A0AAD7TEZ6_9APHY</name>
<gene>
    <name evidence="2" type="ORF">ONZ51_g13296</name>
</gene>
<dbReference type="Gene3D" id="3.60.15.10">
    <property type="entry name" value="Ribonuclease Z/Hydroxyacylglutathione hydrolase-like"/>
    <property type="match status" value="1"/>
</dbReference>
<dbReference type="GO" id="GO:0005634">
    <property type="term" value="C:nucleus"/>
    <property type="evidence" value="ECO:0007669"/>
    <property type="project" value="TreeGrafter"/>
</dbReference>
<dbReference type="PANTHER" id="PTHR46018:SF2">
    <property type="entry name" value="ZINC PHOSPHODIESTERASE ELAC PROTEIN 1"/>
    <property type="match status" value="1"/>
</dbReference>
<dbReference type="AlphaFoldDB" id="A0AAD7TEZ6"/>
<reference evidence="2" key="1">
    <citation type="submission" date="2022-11" db="EMBL/GenBank/DDBJ databases">
        <title>Genome Sequence of Cubamyces cubensis.</title>
        <authorList>
            <person name="Buettner E."/>
        </authorList>
    </citation>
    <scope>NUCLEOTIDE SEQUENCE</scope>
    <source>
        <strain evidence="2">MPL-01</strain>
    </source>
</reference>
<dbReference type="SUPFAM" id="SSF56281">
    <property type="entry name" value="Metallo-hydrolase/oxidoreductase"/>
    <property type="match status" value="1"/>
</dbReference>
<dbReference type="PANTHER" id="PTHR46018">
    <property type="entry name" value="ZINC PHOSPHODIESTERASE ELAC PROTEIN 1"/>
    <property type="match status" value="1"/>
</dbReference>
<feature type="region of interest" description="Disordered" evidence="1">
    <location>
        <begin position="315"/>
        <end position="347"/>
    </location>
</feature>
<evidence type="ECO:0000313" key="3">
    <source>
        <dbReference type="Proteomes" id="UP001215151"/>
    </source>
</evidence>
<dbReference type="GO" id="GO:0042781">
    <property type="term" value="F:3'-tRNA processing endoribonuclease activity"/>
    <property type="evidence" value="ECO:0007669"/>
    <property type="project" value="TreeGrafter"/>
</dbReference>
<feature type="compositionally biased region" description="Polar residues" evidence="1">
    <location>
        <begin position="230"/>
        <end position="245"/>
    </location>
</feature>
<dbReference type="EMBL" id="JAPEVG010001094">
    <property type="protein sequence ID" value="KAJ8453976.1"/>
    <property type="molecule type" value="Genomic_DNA"/>
</dbReference>
<dbReference type="Proteomes" id="UP001215151">
    <property type="component" value="Unassembled WGS sequence"/>
</dbReference>
<feature type="region of interest" description="Disordered" evidence="1">
    <location>
        <begin position="225"/>
        <end position="255"/>
    </location>
</feature>
<evidence type="ECO:0000256" key="1">
    <source>
        <dbReference type="SAM" id="MobiDB-lite"/>
    </source>
</evidence>
<protein>
    <recommendedName>
        <fullName evidence="4">Metallo-beta-lactamase domain-containing protein</fullName>
    </recommendedName>
</protein>
<proteinExistence type="predicted"/>